<feature type="compositionally biased region" description="Basic residues" evidence="2">
    <location>
        <begin position="270"/>
        <end position="285"/>
    </location>
</feature>
<dbReference type="GO" id="GO:0003676">
    <property type="term" value="F:nucleic acid binding"/>
    <property type="evidence" value="ECO:0007669"/>
    <property type="project" value="InterPro"/>
</dbReference>
<name>A0AAD9KJD6_RIDPI</name>
<feature type="compositionally biased region" description="Basic residues" evidence="2">
    <location>
        <begin position="206"/>
        <end position="218"/>
    </location>
</feature>
<comment type="caution">
    <text evidence="4">The sequence shown here is derived from an EMBL/GenBank/DDBJ whole genome shotgun (WGS) entry which is preliminary data.</text>
</comment>
<dbReference type="Proteomes" id="UP001209878">
    <property type="component" value="Unassembled WGS sequence"/>
</dbReference>
<reference evidence="4" key="1">
    <citation type="journal article" date="2023" name="Mol. Biol. Evol.">
        <title>Third-Generation Sequencing Reveals the Adaptive Role of the Epigenome in Three Deep-Sea Polychaetes.</title>
        <authorList>
            <person name="Perez M."/>
            <person name="Aroh O."/>
            <person name="Sun Y."/>
            <person name="Lan Y."/>
            <person name="Juniper S.K."/>
            <person name="Young C.R."/>
            <person name="Angers B."/>
            <person name="Qian P.Y."/>
        </authorList>
    </citation>
    <scope>NUCLEOTIDE SEQUENCE</scope>
    <source>
        <strain evidence="4">R07B-5</strain>
    </source>
</reference>
<keyword evidence="5" id="KW-1185">Reference proteome</keyword>
<evidence type="ECO:0000313" key="5">
    <source>
        <dbReference type="Proteomes" id="UP001209878"/>
    </source>
</evidence>
<dbReference type="GO" id="GO:0005730">
    <property type="term" value="C:nucleolus"/>
    <property type="evidence" value="ECO:0007669"/>
    <property type="project" value="TreeGrafter"/>
</dbReference>
<feature type="compositionally biased region" description="Polar residues" evidence="2">
    <location>
        <begin position="182"/>
        <end position="198"/>
    </location>
</feature>
<dbReference type="SMART" id="SM00443">
    <property type="entry name" value="G_patch"/>
    <property type="match status" value="1"/>
</dbReference>
<protein>
    <recommendedName>
        <fullName evidence="1">G patch domain-containing protein 4</fullName>
    </recommendedName>
</protein>
<sequence length="285" mass="32061">MIQLNKKCFDPQSHLEKHGWQRGSGLGRSEDGIKEAIKVKIKNDTTGVGHDPGKEFSYHWWDHVFNKAASRIQVHNTEEGVRVTRAPAKSKKVKRKDTRDVLYGNFVKASTLTCNADGVVETKVERESSDSEDDTSLPRCTDKELFKLCGSRTAHKGARHGLKLSGKLQRLEEQERLAAETELSSQQERPPAENTSSDPAADVSRQRKKKKKKDKKRKVADEGNECSNEGHLDSVNELHVQKDELCSRSKKHKKQNATDSLVESSGLGKSSKRKKKRKKEKGSHV</sequence>
<dbReference type="PROSITE" id="PS50174">
    <property type="entry name" value="G_PATCH"/>
    <property type="match status" value="1"/>
</dbReference>
<feature type="compositionally biased region" description="Basic and acidic residues" evidence="2">
    <location>
        <begin position="228"/>
        <end position="247"/>
    </location>
</feature>
<dbReference type="InterPro" id="IPR000467">
    <property type="entry name" value="G_patch_dom"/>
</dbReference>
<accession>A0AAD9KJD6</accession>
<feature type="region of interest" description="Disordered" evidence="2">
    <location>
        <begin position="175"/>
        <end position="285"/>
    </location>
</feature>
<organism evidence="4 5">
    <name type="scientific">Ridgeia piscesae</name>
    <name type="common">Tubeworm</name>
    <dbReference type="NCBI Taxonomy" id="27915"/>
    <lineage>
        <taxon>Eukaryota</taxon>
        <taxon>Metazoa</taxon>
        <taxon>Spiralia</taxon>
        <taxon>Lophotrochozoa</taxon>
        <taxon>Annelida</taxon>
        <taxon>Polychaeta</taxon>
        <taxon>Sedentaria</taxon>
        <taxon>Canalipalpata</taxon>
        <taxon>Sabellida</taxon>
        <taxon>Siboglinidae</taxon>
        <taxon>Ridgeia</taxon>
    </lineage>
</organism>
<evidence type="ECO:0000256" key="1">
    <source>
        <dbReference type="ARBA" id="ARBA00040365"/>
    </source>
</evidence>
<dbReference type="PANTHER" id="PTHR23149">
    <property type="entry name" value="G PATCH DOMAIN CONTAINING PROTEIN"/>
    <property type="match status" value="1"/>
</dbReference>
<proteinExistence type="predicted"/>
<dbReference type="Pfam" id="PF01585">
    <property type="entry name" value="G-patch"/>
    <property type="match status" value="1"/>
</dbReference>
<dbReference type="PANTHER" id="PTHR23149:SF9">
    <property type="entry name" value="G PATCH DOMAIN-CONTAINING PROTEIN 4"/>
    <property type="match status" value="1"/>
</dbReference>
<gene>
    <name evidence="4" type="ORF">NP493_954g00001</name>
</gene>
<evidence type="ECO:0000259" key="3">
    <source>
        <dbReference type="PROSITE" id="PS50174"/>
    </source>
</evidence>
<dbReference type="AlphaFoldDB" id="A0AAD9KJD6"/>
<dbReference type="EMBL" id="JAODUO010000958">
    <property type="protein sequence ID" value="KAK2172471.1"/>
    <property type="molecule type" value="Genomic_DNA"/>
</dbReference>
<dbReference type="InterPro" id="IPR050656">
    <property type="entry name" value="PINX1"/>
</dbReference>
<evidence type="ECO:0000313" key="4">
    <source>
        <dbReference type="EMBL" id="KAK2172471.1"/>
    </source>
</evidence>
<feature type="domain" description="G-patch" evidence="3">
    <location>
        <begin position="15"/>
        <end position="53"/>
    </location>
</feature>
<evidence type="ECO:0000256" key="2">
    <source>
        <dbReference type="SAM" id="MobiDB-lite"/>
    </source>
</evidence>